<dbReference type="Proteomes" id="UP000504609">
    <property type="component" value="Unplaced"/>
</dbReference>
<dbReference type="Pfam" id="PF13962">
    <property type="entry name" value="PGG"/>
    <property type="match status" value="1"/>
</dbReference>
<dbReference type="PROSITE" id="PS50297">
    <property type="entry name" value="ANK_REP_REGION"/>
    <property type="match status" value="2"/>
</dbReference>
<evidence type="ECO:0000313" key="10">
    <source>
        <dbReference type="Proteomes" id="UP000504609"/>
    </source>
</evidence>
<keyword evidence="2 8" id="KW-0812">Transmembrane</keyword>
<dbReference type="InterPro" id="IPR026961">
    <property type="entry name" value="PGG_dom"/>
</dbReference>
<keyword evidence="5 7" id="KW-0040">ANK repeat</keyword>
<reference evidence="11" key="1">
    <citation type="submission" date="2025-08" db="UniProtKB">
        <authorList>
            <consortium name="RefSeq"/>
        </authorList>
    </citation>
    <scope>IDENTIFICATION</scope>
    <source>
        <tissue evidence="11">Young leaves</tissue>
    </source>
</reference>
<organism evidence="10 11">
    <name type="scientific">Cucurbita moschata</name>
    <name type="common">Winter crookneck squash</name>
    <name type="synonym">Cucurbita pepo var. moschata</name>
    <dbReference type="NCBI Taxonomy" id="3662"/>
    <lineage>
        <taxon>Eukaryota</taxon>
        <taxon>Viridiplantae</taxon>
        <taxon>Streptophyta</taxon>
        <taxon>Embryophyta</taxon>
        <taxon>Tracheophyta</taxon>
        <taxon>Spermatophyta</taxon>
        <taxon>Magnoliopsida</taxon>
        <taxon>eudicotyledons</taxon>
        <taxon>Gunneridae</taxon>
        <taxon>Pentapetalae</taxon>
        <taxon>rosids</taxon>
        <taxon>fabids</taxon>
        <taxon>Cucurbitales</taxon>
        <taxon>Cucurbitaceae</taxon>
        <taxon>Cucurbiteae</taxon>
        <taxon>Cucurbita</taxon>
    </lineage>
</organism>
<feature type="transmembrane region" description="Helical" evidence="8">
    <location>
        <begin position="330"/>
        <end position="354"/>
    </location>
</feature>
<feature type="repeat" description="ANK" evidence="7">
    <location>
        <begin position="70"/>
        <end position="92"/>
    </location>
</feature>
<feature type="repeat" description="ANK" evidence="7">
    <location>
        <begin position="36"/>
        <end position="68"/>
    </location>
</feature>
<evidence type="ECO:0000256" key="6">
    <source>
        <dbReference type="ARBA" id="ARBA00023136"/>
    </source>
</evidence>
<evidence type="ECO:0000256" key="4">
    <source>
        <dbReference type="ARBA" id="ARBA00022989"/>
    </source>
</evidence>
<evidence type="ECO:0000256" key="3">
    <source>
        <dbReference type="ARBA" id="ARBA00022737"/>
    </source>
</evidence>
<dbReference type="Pfam" id="PF12796">
    <property type="entry name" value="Ank_2"/>
    <property type="match status" value="2"/>
</dbReference>
<feature type="domain" description="PGG" evidence="9">
    <location>
        <begin position="219"/>
        <end position="353"/>
    </location>
</feature>
<dbReference type="GO" id="GO:0005886">
    <property type="term" value="C:plasma membrane"/>
    <property type="evidence" value="ECO:0007669"/>
    <property type="project" value="TreeGrafter"/>
</dbReference>
<dbReference type="KEGG" id="cmos:111457477"/>
<evidence type="ECO:0000256" key="8">
    <source>
        <dbReference type="SAM" id="Phobius"/>
    </source>
</evidence>
<keyword evidence="10" id="KW-1185">Reference proteome</keyword>
<dbReference type="PANTHER" id="PTHR24186">
    <property type="entry name" value="PROTEIN PHOSPHATASE 1 REGULATORY SUBUNIT"/>
    <property type="match status" value="1"/>
</dbReference>
<keyword evidence="4 8" id="KW-1133">Transmembrane helix</keyword>
<dbReference type="InterPro" id="IPR036770">
    <property type="entry name" value="Ankyrin_rpt-contain_sf"/>
</dbReference>
<proteinExistence type="predicted"/>
<keyword evidence="6 8" id="KW-0472">Membrane</keyword>
<dbReference type="AlphaFoldDB" id="A0A6J1GV64"/>
<evidence type="ECO:0000259" key="9">
    <source>
        <dbReference type="Pfam" id="PF13962"/>
    </source>
</evidence>
<dbReference type="PROSITE" id="PS50088">
    <property type="entry name" value="ANK_REPEAT"/>
    <property type="match status" value="2"/>
</dbReference>
<dbReference type="PANTHER" id="PTHR24186:SF37">
    <property type="entry name" value="PGG DOMAIN-CONTAINING PROTEIN"/>
    <property type="match status" value="1"/>
</dbReference>
<evidence type="ECO:0000313" key="11">
    <source>
        <dbReference type="RefSeq" id="XP_022955455.1"/>
    </source>
</evidence>
<name>A0A6J1GV64_CUCMO</name>
<protein>
    <submittedName>
        <fullName evidence="11">Uncharacterized protein LOC111457477 isoform X1</fullName>
    </submittedName>
</protein>
<evidence type="ECO:0000256" key="1">
    <source>
        <dbReference type="ARBA" id="ARBA00004141"/>
    </source>
</evidence>
<evidence type="ECO:0000256" key="7">
    <source>
        <dbReference type="PROSITE-ProRule" id="PRU00023"/>
    </source>
</evidence>
<sequence>MEQNLKHPTPSFNGIPDDAAQNQEIRIVMQSEVDAFQPTPLHLASKNGDIDTVRALLENNTSACLVYDNDGFIPLHYAVINGQVDIMKEFINARPQSIWMKLNDGRTILHLCVESDHLEGIKLLIETFMNRHEGFLNTTDDNGNTILDLSMTLRKSEMIGYLLSLSEVKTKISTTNIVASNVRKRSLASRNSKKQRQESASFRIGRWKTWRKKLKYKGDWVQEVEGTMMLVATVIATVTFQAGVNPAGGVWQQDTPYNSNNYEEEYYYMSSSATLKNGTILPAGSAIMAYRRPVQYLIYSMANVVSFMASVGVILLIISRVPLKNRVCSWVLVLAMCAAVVFLALAFLQGFIMVNLKPLNDLPAAIGYYLALYFLFGLVGLVGLIHLIRFLVWVVNRLLCCFTSTFKAHSFKCIAP</sequence>
<dbReference type="RefSeq" id="XP_022955455.1">
    <property type="nucleotide sequence ID" value="XM_023099687.1"/>
</dbReference>
<feature type="transmembrane region" description="Helical" evidence="8">
    <location>
        <begin position="296"/>
        <end position="318"/>
    </location>
</feature>
<accession>A0A6J1GV64</accession>
<keyword evidence="3" id="KW-0677">Repeat</keyword>
<dbReference type="InterPro" id="IPR002110">
    <property type="entry name" value="Ankyrin_rpt"/>
</dbReference>
<gene>
    <name evidence="11" type="primary">LOC111457477</name>
</gene>
<dbReference type="GeneID" id="111457477"/>
<dbReference type="SMART" id="SM00248">
    <property type="entry name" value="ANK"/>
    <property type="match status" value="4"/>
</dbReference>
<evidence type="ECO:0000256" key="5">
    <source>
        <dbReference type="ARBA" id="ARBA00023043"/>
    </source>
</evidence>
<comment type="subcellular location">
    <subcellularLocation>
        <location evidence="1">Membrane</location>
        <topology evidence="1">Multi-pass membrane protein</topology>
    </subcellularLocation>
</comment>
<dbReference type="Gene3D" id="1.25.40.20">
    <property type="entry name" value="Ankyrin repeat-containing domain"/>
    <property type="match status" value="1"/>
</dbReference>
<feature type="transmembrane region" description="Helical" evidence="8">
    <location>
        <begin position="366"/>
        <end position="388"/>
    </location>
</feature>
<dbReference type="SUPFAM" id="SSF48403">
    <property type="entry name" value="Ankyrin repeat"/>
    <property type="match status" value="1"/>
</dbReference>
<evidence type="ECO:0000256" key="2">
    <source>
        <dbReference type="ARBA" id="ARBA00022692"/>
    </source>
</evidence>